<dbReference type="Gene3D" id="3.40.630.30">
    <property type="match status" value="1"/>
</dbReference>
<dbReference type="Proteomes" id="UP000663499">
    <property type="component" value="Chromosome"/>
</dbReference>
<protein>
    <submittedName>
        <fullName evidence="2">GNAT family N-acetyltransferase</fullName>
    </submittedName>
</protein>
<dbReference type="KEGG" id="alka:J0B03_08055"/>
<keyword evidence="3" id="KW-1185">Reference proteome</keyword>
<sequence length="158" mass="18369">MTSIFQSERCIIRSFILDDLHEFLDYRNDLEWMKYQGFKGLSKKEYEKALLIKPSLDAGAQFAITTKTDKRLIGDVYLKKEDDAFWIGYTISPLFKRQGYAYEVICSMIIWINQQGDFNIKAAVKTENTPSIKLLEKLGFSQIKTEDDGSIFLLDKKK</sequence>
<dbReference type="PANTHER" id="PTHR43792:SF1">
    <property type="entry name" value="N-ACETYLTRANSFERASE DOMAIN-CONTAINING PROTEIN"/>
    <property type="match status" value="1"/>
</dbReference>
<dbReference type="InterPro" id="IPR051531">
    <property type="entry name" value="N-acetyltransferase"/>
</dbReference>
<reference evidence="2" key="1">
    <citation type="submission" date="2021-03" db="EMBL/GenBank/DDBJ databases">
        <title>Alkalibacter marinus sp. nov., isolated from tidal flat sediment.</title>
        <authorList>
            <person name="Namirimu T."/>
            <person name="Yang J.-A."/>
            <person name="Yang S.-H."/>
            <person name="Kim Y.-J."/>
            <person name="Kwon K.K."/>
        </authorList>
    </citation>
    <scope>NUCLEOTIDE SEQUENCE</scope>
    <source>
        <strain evidence="2">ES005</strain>
    </source>
</reference>
<name>A0A974XFH1_9FIRM</name>
<dbReference type="PANTHER" id="PTHR43792">
    <property type="entry name" value="GNAT FAMILY, PUTATIVE (AFU_ORTHOLOGUE AFUA_3G00765)-RELATED-RELATED"/>
    <property type="match status" value="1"/>
</dbReference>
<dbReference type="EMBL" id="CP071444">
    <property type="protein sequence ID" value="QSX07770.1"/>
    <property type="molecule type" value="Genomic_DNA"/>
</dbReference>
<dbReference type="InterPro" id="IPR000182">
    <property type="entry name" value="GNAT_dom"/>
</dbReference>
<dbReference type="Pfam" id="PF13302">
    <property type="entry name" value="Acetyltransf_3"/>
    <property type="match status" value="1"/>
</dbReference>
<evidence type="ECO:0000259" key="1">
    <source>
        <dbReference type="PROSITE" id="PS51186"/>
    </source>
</evidence>
<evidence type="ECO:0000313" key="3">
    <source>
        <dbReference type="Proteomes" id="UP000663499"/>
    </source>
</evidence>
<dbReference type="GO" id="GO:0016747">
    <property type="term" value="F:acyltransferase activity, transferring groups other than amino-acyl groups"/>
    <property type="evidence" value="ECO:0007669"/>
    <property type="project" value="InterPro"/>
</dbReference>
<evidence type="ECO:0000313" key="2">
    <source>
        <dbReference type="EMBL" id="QSX07770.1"/>
    </source>
</evidence>
<dbReference type="AlphaFoldDB" id="A0A974XFH1"/>
<accession>A0A974XFH1</accession>
<dbReference type="RefSeq" id="WP_207299112.1">
    <property type="nucleotide sequence ID" value="NZ_CP071444.1"/>
</dbReference>
<organism evidence="2 3">
    <name type="scientific">Alkalibacter rhizosphaerae</name>
    <dbReference type="NCBI Taxonomy" id="2815577"/>
    <lineage>
        <taxon>Bacteria</taxon>
        <taxon>Bacillati</taxon>
        <taxon>Bacillota</taxon>
        <taxon>Clostridia</taxon>
        <taxon>Eubacteriales</taxon>
        <taxon>Eubacteriaceae</taxon>
        <taxon>Alkalibacter</taxon>
    </lineage>
</organism>
<dbReference type="PROSITE" id="PS51186">
    <property type="entry name" value="GNAT"/>
    <property type="match status" value="1"/>
</dbReference>
<dbReference type="SUPFAM" id="SSF55729">
    <property type="entry name" value="Acyl-CoA N-acyltransferases (Nat)"/>
    <property type="match status" value="1"/>
</dbReference>
<feature type="domain" description="N-acetyltransferase" evidence="1">
    <location>
        <begin position="10"/>
        <end position="158"/>
    </location>
</feature>
<dbReference type="InterPro" id="IPR016181">
    <property type="entry name" value="Acyl_CoA_acyltransferase"/>
</dbReference>
<proteinExistence type="predicted"/>
<gene>
    <name evidence="2" type="ORF">J0B03_08055</name>
</gene>